<dbReference type="InterPro" id="IPR058739">
    <property type="entry name" value="NicX"/>
</dbReference>
<keyword evidence="1" id="KW-0479">Metal-binding</keyword>
<gene>
    <name evidence="2" type="ORF">RB614_17245</name>
</gene>
<dbReference type="InterPro" id="IPR052170">
    <property type="entry name" value="M29_Exopeptidase"/>
</dbReference>
<keyword evidence="2" id="KW-0378">Hydrolase</keyword>
<dbReference type="GO" id="GO:0004177">
    <property type="term" value="F:aminopeptidase activity"/>
    <property type="evidence" value="ECO:0007669"/>
    <property type="project" value="UniProtKB-KW"/>
</dbReference>
<evidence type="ECO:0000313" key="2">
    <source>
        <dbReference type="EMBL" id="MDQ7906261.1"/>
    </source>
</evidence>
<keyword evidence="3" id="KW-1185">Reference proteome</keyword>
<dbReference type="Pfam" id="PF26233">
    <property type="entry name" value="NicX"/>
    <property type="match status" value="1"/>
</dbReference>
<proteinExistence type="predicted"/>
<dbReference type="EMBL" id="JAVHUY010000015">
    <property type="protein sequence ID" value="MDQ7906261.1"/>
    <property type="molecule type" value="Genomic_DNA"/>
</dbReference>
<accession>A0ABU0ZIA5</accession>
<keyword evidence="2" id="KW-0645">Protease</keyword>
<dbReference type="Proteomes" id="UP001230908">
    <property type="component" value="Unassembled WGS sequence"/>
</dbReference>
<organism evidence="2 3">
    <name type="scientific">Phytohabitans maris</name>
    <dbReference type="NCBI Taxonomy" id="3071409"/>
    <lineage>
        <taxon>Bacteria</taxon>
        <taxon>Bacillati</taxon>
        <taxon>Actinomycetota</taxon>
        <taxon>Actinomycetes</taxon>
        <taxon>Micromonosporales</taxon>
        <taxon>Micromonosporaceae</taxon>
    </lineage>
</organism>
<dbReference type="PANTHER" id="PTHR34448:SF1">
    <property type="entry name" value="BLL6088 PROTEIN"/>
    <property type="match status" value="1"/>
</dbReference>
<dbReference type="PANTHER" id="PTHR34448">
    <property type="entry name" value="AMINOPEPTIDASE"/>
    <property type="match status" value="1"/>
</dbReference>
<dbReference type="EC" id="3.4.11.-" evidence="2"/>
<name>A0ABU0ZIA5_9ACTN</name>
<protein>
    <submittedName>
        <fullName evidence="2">Aminopeptidase</fullName>
        <ecNumber evidence="2">3.4.11.-</ecNumber>
    </submittedName>
</protein>
<reference evidence="2 3" key="1">
    <citation type="submission" date="2023-08" db="EMBL/GenBank/DDBJ databases">
        <title>Phytohabitans sansha sp. nov., isolated from marine sediment.</title>
        <authorList>
            <person name="Zhao Y."/>
            <person name="Yi K."/>
        </authorList>
    </citation>
    <scope>NUCLEOTIDE SEQUENCE [LARGE SCALE GENOMIC DNA]</scope>
    <source>
        <strain evidence="2 3">ZYX-F-186</strain>
    </source>
</reference>
<sequence>MKPGVEILFGQLSVQAGDTVTIVTDERIDPRVGEMLFAQALALGADADLSRVRARHTNGENFAAPVVAAIRASDIAILATSWSASHSAGVIAATEAGVRVLSMPGVNYEMFGAGAMTADYGEVERLTVRWGELFARGRQVRVTTKAGTDLVADLGGPRRSPFLDTGMMSVAGGLGNMPAGEVAFAPIEGSCSGRIVADIMLSTSAGNLREPVEIEIVDGAVSAVRGGPAGEQFEHELVRHGPSARMVAEIAVGTNPAARTVGIVIEDEKQLGTAHVGFGHSVGIGGENASTIHADAIMAAATVSIDGVDLLRDGEVVEQALQRESLDSFHPAGGSFTLARLATREMSGRLEVAWVDASGEARWAQVGDDHAAAEALLALHTGMLSAGTGTRDAQVLGLLAHYGVVAPAARA</sequence>
<comment type="caution">
    <text evidence="2">The sequence shown here is derived from an EMBL/GenBank/DDBJ whole genome shotgun (WGS) entry which is preliminary data.</text>
</comment>
<evidence type="ECO:0000313" key="3">
    <source>
        <dbReference type="Proteomes" id="UP001230908"/>
    </source>
</evidence>
<dbReference type="RefSeq" id="WP_308713534.1">
    <property type="nucleotide sequence ID" value="NZ_JAVHUY010000015.1"/>
</dbReference>
<dbReference type="SUPFAM" id="SSF144052">
    <property type="entry name" value="Thermophilic metalloprotease-like"/>
    <property type="match status" value="1"/>
</dbReference>
<keyword evidence="2" id="KW-0031">Aminopeptidase</keyword>
<evidence type="ECO:0000256" key="1">
    <source>
        <dbReference type="ARBA" id="ARBA00022723"/>
    </source>
</evidence>